<feature type="signal peptide" evidence="9">
    <location>
        <begin position="1"/>
        <end position="20"/>
    </location>
</feature>
<dbReference type="GO" id="GO:0042056">
    <property type="term" value="F:chemoattractant activity"/>
    <property type="evidence" value="ECO:0007669"/>
    <property type="project" value="UniProtKB-ARBA"/>
</dbReference>
<evidence type="ECO:0000313" key="11">
    <source>
        <dbReference type="EMBL" id="KAG5280730.1"/>
    </source>
</evidence>
<dbReference type="InterPro" id="IPR039809">
    <property type="entry name" value="Chemokine_b/g/d"/>
</dbReference>
<feature type="chain" id="PRO_5043652701" description="Chemokine interleukin-8-like domain-containing protein" evidence="9">
    <location>
        <begin position="21"/>
        <end position="94"/>
    </location>
</feature>
<accession>A0AAV6H3V4</accession>
<protein>
    <recommendedName>
        <fullName evidence="10">Chemokine interleukin-8-like domain-containing protein</fullName>
    </recommendedName>
</protein>
<dbReference type="Gene3D" id="2.40.50.40">
    <property type="match status" value="1"/>
</dbReference>
<name>A0AAV6H3V4_9TELE</name>
<reference evidence="11" key="1">
    <citation type="submission" date="2020-10" db="EMBL/GenBank/DDBJ databases">
        <title>Chromosome-scale genome assembly of the Allis shad, Alosa alosa.</title>
        <authorList>
            <person name="Margot Z."/>
            <person name="Christophe K."/>
            <person name="Cabau C."/>
            <person name="Louis A."/>
            <person name="Berthelot C."/>
            <person name="Parey E."/>
            <person name="Roest Crollius H."/>
            <person name="Montfort J."/>
            <person name="Robinson-Rechavi M."/>
            <person name="Bucao C."/>
            <person name="Bouchez O."/>
            <person name="Gislard M."/>
            <person name="Lluch J."/>
            <person name="Milhes M."/>
            <person name="Lampietro C."/>
            <person name="Lopez Roques C."/>
            <person name="Donnadieu C."/>
            <person name="Braasch I."/>
            <person name="Desvignes T."/>
            <person name="Postlethwait J."/>
            <person name="Bobe J."/>
            <person name="Guiguen Y."/>
        </authorList>
    </citation>
    <scope>NUCLEOTIDE SEQUENCE</scope>
    <source>
        <strain evidence="11">M-15738</strain>
        <tissue evidence="11">Blood</tissue>
    </source>
</reference>
<dbReference type="GO" id="GO:0008009">
    <property type="term" value="F:chemokine activity"/>
    <property type="evidence" value="ECO:0007669"/>
    <property type="project" value="InterPro"/>
</dbReference>
<dbReference type="InterPro" id="IPR036048">
    <property type="entry name" value="Interleukin_8-like_sf"/>
</dbReference>
<gene>
    <name evidence="11" type="ORF">AALO_G00063360</name>
</gene>
<evidence type="ECO:0000256" key="1">
    <source>
        <dbReference type="ARBA" id="ARBA00004613"/>
    </source>
</evidence>
<keyword evidence="12" id="KW-1185">Reference proteome</keyword>
<dbReference type="AlphaFoldDB" id="A0AAV6H3V4"/>
<evidence type="ECO:0000256" key="4">
    <source>
        <dbReference type="ARBA" id="ARBA00022514"/>
    </source>
</evidence>
<evidence type="ECO:0000256" key="6">
    <source>
        <dbReference type="ARBA" id="ARBA00022729"/>
    </source>
</evidence>
<keyword evidence="7" id="KW-1015">Disulfide bond</keyword>
<dbReference type="InterPro" id="IPR033899">
    <property type="entry name" value="CXC_Chemokine_domain"/>
</dbReference>
<keyword evidence="6 9" id="KW-0732">Signal</keyword>
<dbReference type="GO" id="GO:0005615">
    <property type="term" value="C:extracellular space"/>
    <property type="evidence" value="ECO:0007669"/>
    <property type="project" value="UniProtKB-KW"/>
</dbReference>
<dbReference type="InterPro" id="IPR001089">
    <property type="entry name" value="Chemokine_CXC"/>
</dbReference>
<comment type="function">
    <text evidence="8">Ligand for cxcr3.2. Chemotactic for macrophages.</text>
</comment>
<dbReference type="SMART" id="SM00199">
    <property type="entry name" value="SCY"/>
    <property type="match status" value="1"/>
</dbReference>
<dbReference type="PRINTS" id="PR00437">
    <property type="entry name" value="SMALLCYTKCXC"/>
</dbReference>
<keyword evidence="5" id="KW-0964">Secreted</keyword>
<evidence type="ECO:0000256" key="3">
    <source>
        <dbReference type="ARBA" id="ARBA00022500"/>
    </source>
</evidence>
<keyword evidence="3" id="KW-0145">Chemotaxis</keyword>
<evidence type="ECO:0000256" key="9">
    <source>
        <dbReference type="SAM" id="SignalP"/>
    </source>
</evidence>
<evidence type="ECO:0000313" key="12">
    <source>
        <dbReference type="Proteomes" id="UP000823561"/>
    </source>
</evidence>
<comment type="caution">
    <text evidence="11">The sequence shown here is derived from an EMBL/GenBank/DDBJ whole genome shotgun (WGS) entry which is preliminary data.</text>
</comment>
<dbReference type="SUPFAM" id="SSF54117">
    <property type="entry name" value="Interleukin 8-like chemokines"/>
    <property type="match status" value="1"/>
</dbReference>
<dbReference type="Pfam" id="PF00048">
    <property type="entry name" value="IL8"/>
    <property type="match status" value="1"/>
</dbReference>
<comment type="similarity">
    <text evidence="2">Belongs to the intercrine alpha (chemokine CxC) family.</text>
</comment>
<dbReference type="PANTHER" id="PTHR12015">
    <property type="entry name" value="SMALL INDUCIBLE CYTOKINE A"/>
    <property type="match status" value="1"/>
</dbReference>
<dbReference type="EMBL" id="JADWDJ010000005">
    <property type="protein sequence ID" value="KAG5280730.1"/>
    <property type="molecule type" value="Genomic_DNA"/>
</dbReference>
<evidence type="ECO:0000256" key="8">
    <source>
        <dbReference type="ARBA" id="ARBA00054901"/>
    </source>
</evidence>
<dbReference type="GO" id="GO:0006952">
    <property type="term" value="P:defense response"/>
    <property type="evidence" value="ECO:0007669"/>
    <property type="project" value="InterPro"/>
</dbReference>
<comment type="subcellular location">
    <subcellularLocation>
        <location evidence="1">Secreted</location>
    </subcellularLocation>
</comment>
<sequence length="94" mass="10306">MKSAALLVLLAVLLFVDVRGQLDSRGRCKCQGAGAKAIRPNRIERLEVLPPSLACPNLEIIVTLKDNGGQKCLDPNSSFSKNYIKRAIKKRSTQ</sequence>
<evidence type="ECO:0000256" key="2">
    <source>
        <dbReference type="ARBA" id="ARBA00010665"/>
    </source>
</evidence>
<keyword evidence="4" id="KW-0202">Cytokine</keyword>
<organism evidence="11 12">
    <name type="scientific">Alosa alosa</name>
    <name type="common">allis shad</name>
    <dbReference type="NCBI Taxonomy" id="278164"/>
    <lineage>
        <taxon>Eukaryota</taxon>
        <taxon>Metazoa</taxon>
        <taxon>Chordata</taxon>
        <taxon>Craniata</taxon>
        <taxon>Vertebrata</taxon>
        <taxon>Euteleostomi</taxon>
        <taxon>Actinopterygii</taxon>
        <taxon>Neopterygii</taxon>
        <taxon>Teleostei</taxon>
        <taxon>Clupei</taxon>
        <taxon>Clupeiformes</taxon>
        <taxon>Clupeoidei</taxon>
        <taxon>Clupeidae</taxon>
        <taxon>Alosa</taxon>
    </lineage>
</organism>
<evidence type="ECO:0000259" key="10">
    <source>
        <dbReference type="SMART" id="SM00199"/>
    </source>
</evidence>
<dbReference type="PRINTS" id="PR00436">
    <property type="entry name" value="INTERLEUKIN8"/>
</dbReference>
<dbReference type="InterPro" id="IPR001811">
    <property type="entry name" value="Chemokine_IL8-like_dom"/>
</dbReference>
<dbReference type="Proteomes" id="UP000823561">
    <property type="component" value="Chromosome 5"/>
</dbReference>
<dbReference type="FunFam" id="2.40.50.40:FF:000004">
    <property type="entry name" value="C-X-C motif chemokine"/>
    <property type="match status" value="1"/>
</dbReference>
<dbReference type="PANTHER" id="PTHR12015:SF191">
    <property type="entry name" value="C-X-C MOTIF CHEMOKINE 11"/>
    <property type="match status" value="1"/>
</dbReference>
<dbReference type="CDD" id="cd00273">
    <property type="entry name" value="Chemokine_CXC"/>
    <property type="match status" value="1"/>
</dbReference>
<dbReference type="GO" id="GO:0006955">
    <property type="term" value="P:immune response"/>
    <property type="evidence" value="ECO:0007669"/>
    <property type="project" value="InterPro"/>
</dbReference>
<feature type="domain" description="Chemokine interleukin-8-like" evidence="10">
    <location>
        <begin position="25"/>
        <end position="87"/>
    </location>
</feature>
<evidence type="ECO:0000256" key="5">
    <source>
        <dbReference type="ARBA" id="ARBA00022525"/>
    </source>
</evidence>
<evidence type="ECO:0000256" key="7">
    <source>
        <dbReference type="ARBA" id="ARBA00023157"/>
    </source>
</evidence>
<proteinExistence type="inferred from homology"/>